<feature type="chain" id="PRO_5001753291" description="RxLR effector protein" evidence="2">
    <location>
        <begin position="25"/>
        <end position="197"/>
    </location>
</feature>
<protein>
    <recommendedName>
        <fullName evidence="5">RxLR effector protein</fullName>
    </recommendedName>
</protein>
<accession>A0A080ZSZ7</accession>
<dbReference type="PROSITE" id="PS51257">
    <property type="entry name" value="PROKAR_LIPOPROTEIN"/>
    <property type="match status" value="1"/>
</dbReference>
<feature type="transmembrane region" description="Helical" evidence="1">
    <location>
        <begin position="160"/>
        <end position="178"/>
    </location>
</feature>
<dbReference type="EMBL" id="ANJA01002503">
    <property type="protein sequence ID" value="ETO69758.1"/>
    <property type="molecule type" value="Genomic_DNA"/>
</dbReference>
<name>A0A080ZSZ7_PHYNI</name>
<keyword evidence="1" id="KW-1133">Transmembrane helix</keyword>
<reference evidence="3 4" key="1">
    <citation type="submission" date="2013-11" db="EMBL/GenBank/DDBJ databases">
        <title>The Genome Sequence of Phytophthora parasitica P1976.</title>
        <authorList>
            <consortium name="The Broad Institute Genomics Platform"/>
            <person name="Russ C."/>
            <person name="Tyler B."/>
            <person name="Panabieres F."/>
            <person name="Shan W."/>
            <person name="Tripathy S."/>
            <person name="Grunwald N."/>
            <person name="Machado M."/>
            <person name="Johnson C.S."/>
            <person name="Walker B."/>
            <person name="Young S."/>
            <person name="Zeng Q."/>
            <person name="Gargeya S."/>
            <person name="Fitzgerald M."/>
            <person name="Haas B."/>
            <person name="Abouelleil A."/>
            <person name="Allen A.W."/>
            <person name="Alvarado L."/>
            <person name="Arachchi H.M."/>
            <person name="Berlin A.M."/>
            <person name="Chapman S.B."/>
            <person name="Gainer-Dewar J."/>
            <person name="Goldberg J."/>
            <person name="Griggs A."/>
            <person name="Gujja S."/>
            <person name="Hansen M."/>
            <person name="Howarth C."/>
            <person name="Imamovic A."/>
            <person name="Ireland A."/>
            <person name="Larimer J."/>
            <person name="McCowan C."/>
            <person name="Murphy C."/>
            <person name="Pearson M."/>
            <person name="Poon T.W."/>
            <person name="Priest M."/>
            <person name="Roberts A."/>
            <person name="Saif S."/>
            <person name="Shea T."/>
            <person name="Sisk P."/>
            <person name="Sykes S."/>
            <person name="Wortman J."/>
            <person name="Nusbaum C."/>
            <person name="Birren B."/>
        </authorList>
    </citation>
    <scope>NUCLEOTIDE SEQUENCE [LARGE SCALE GENOMIC DNA]</scope>
    <source>
        <strain evidence="3 4">P1976</strain>
    </source>
</reference>
<evidence type="ECO:0000313" key="4">
    <source>
        <dbReference type="Proteomes" id="UP000028582"/>
    </source>
</evidence>
<keyword evidence="1" id="KW-0472">Membrane</keyword>
<gene>
    <name evidence="3" type="ORF">F444_13713</name>
</gene>
<evidence type="ECO:0000256" key="2">
    <source>
        <dbReference type="SAM" id="SignalP"/>
    </source>
</evidence>
<evidence type="ECO:0000256" key="1">
    <source>
        <dbReference type="SAM" id="Phobius"/>
    </source>
</evidence>
<keyword evidence="1" id="KW-0812">Transmembrane</keyword>
<evidence type="ECO:0000313" key="3">
    <source>
        <dbReference type="EMBL" id="ETO69758.1"/>
    </source>
</evidence>
<dbReference type="AlphaFoldDB" id="A0A080ZSZ7"/>
<feature type="signal peptide" evidence="2">
    <location>
        <begin position="1"/>
        <end position="24"/>
    </location>
</feature>
<comment type="caution">
    <text evidence="3">The sequence shown here is derived from an EMBL/GenBank/DDBJ whole genome shotgun (WGS) entry which is preliminary data.</text>
</comment>
<dbReference type="Proteomes" id="UP000028582">
    <property type="component" value="Unassembled WGS sequence"/>
</dbReference>
<organism evidence="3 4">
    <name type="scientific">Phytophthora nicotianae P1976</name>
    <dbReference type="NCBI Taxonomy" id="1317066"/>
    <lineage>
        <taxon>Eukaryota</taxon>
        <taxon>Sar</taxon>
        <taxon>Stramenopiles</taxon>
        <taxon>Oomycota</taxon>
        <taxon>Peronosporomycetes</taxon>
        <taxon>Peronosporales</taxon>
        <taxon>Peronosporaceae</taxon>
        <taxon>Phytophthora</taxon>
    </lineage>
</organism>
<sequence length="197" mass="21077">MRFSVFLAVLVAAFVACYSSLAIAENSPAFRNKDNHDRRLHAPKVAEAVTHAISGQADDQLVKYALKLSNAAKGDEVAIKKANDLAGLAKAFARASDDEVAWATKFVKEVKGDEANTMRYILGLAQKEGKVTKEAAAGASRKIVETVKKDPSSWGRLKKFILIALGGTVGGFAIYGAYKAFFDRNSQTSTATTTTTG</sequence>
<evidence type="ECO:0008006" key="5">
    <source>
        <dbReference type="Google" id="ProtNLM"/>
    </source>
</evidence>
<proteinExistence type="predicted"/>
<keyword evidence="2" id="KW-0732">Signal</keyword>